<evidence type="ECO:0000259" key="2">
    <source>
        <dbReference type="Pfam" id="PF17906"/>
    </source>
</evidence>
<feature type="domain" description="Mos1 transposase HTH" evidence="2">
    <location>
        <begin position="49"/>
        <end position="75"/>
    </location>
</feature>
<evidence type="ECO:0000256" key="1">
    <source>
        <dbReference type="SAM" id="MobiDB-lite"/>
    </source>
</evidence>
<keyword evidence="4" id="KW-1185">Reference proteome</keyword>
<evidence type="ECO:0000313" key="4">
    <source>
        <dbReference type="Proteomes" id="UP001196413"/>
    </source>
</evidence>
<accession>A0AAD5QNR1</accession>
<proteinExistence type="predicted"/>
<dbReference type="Proteomes" id="UP001196413">
    <property type="component" value="Unassembled WGS sequence"/>
</dbReference>
<protein>
    <recommendedName>
        <fullName evidence="2">Mos1 transposase HTH domain-containing protein</fullName>
    </recommendedName>
</protein>
<dbReference type="Pfam" id="PF17906">
    <property type="entry name" value="HTH_48"/>
    <property type="match status" value="1"/>
</dbReference>
<name>A0AAD5QNR1_PARTN</name>
<gene>
    <name evidence="3" type="ORF">KIN20_013688</name>
</gene>
<dbReference type="InterPro" id="IPR041426">
    <property type="entry name" value="Mos1_HTH"/>
</dbReference>
<organism evidence="3 4">
    <name type="scientific">Parelaphostrongylus tenuis</name>
    <name type="common">Meningeal worm</name>
    <dbReference type="NCBI Taxonomy" id="148309"/>
    <lineage>
        <taxon>Eukaryota</taxon>
        <taxon>Metazoa</taxon>
        <taxon>Ecdysozoa</taxon>
        <taxon>Nematoda</taxon>
        <taxon>Chromadorea</taxon>
        <taxon>Rhabditida</taxon>
        <taxon>Rhabditina</taxon>
        <taxon>Rhabditomorpha</taxon>
        <taxon>Strongyloidea</taxon>
        <taxon>Metastrongylidae</taxon>
        <taxon>Parelaphostrongylus</taxon>
    </lineage>
</organism>
<comment type="caution">
    <text evidence="3">The sequence shown here is derived from an EMBL/GenBank/DDBJ whole genome shotgun (WGS) entry which is preliminary data.</text>
</comment>
<sequence>MLGRVDSSTTGLMHTIGVIAENEGTFQISNRERLLNIPPQSFCHRSDTKLCKALNREAVDQRSAQRWFKKFREDDTNTSKSAATALLKRRQDNASPLSALIHNIRRYPQTAKRTSQHIE</sequence>
<feature type="region of interest" description="Disordered" evidence="1">
    <location>
        <begin position="97"/>
        <end position="119"/>
    </location>
</feature>
<reference evidence="3" key="1">
    <citation type="submission" date="2021-06" db="EMBL/GenBank/DDBJ databases">
        <title>Parelaphostrongylus tenuis whole genome reference sequence.</title>
        <authorList>
            <person name="Garwood T.J."/>
            <person name="Larsen P.A."/>
            <person name="Fountain-Jones N.M."/>
            <person name="Garbe J.R."/>
            <person name="Macchietto M.G."/>
            <person name="Kania S.A."/>
            <person name="Gerhold R.W."/>
            <person name="Richards J.E."/>
            <person name="Wolf T.M."/>
        </authorList>
    </citation>
    <scope>NUCLEOTIDE SEQUENCE</scope>
    <source>
        <strain evidence="3">MNPRO001-30</strain>
        <tissue evidence="3">Meninges</tissue>
    </source>
</reference>
<dbReference type="AlphaFoldDB" id="A0AAD5QNR1"/>
<dbReference type="EMBL" id="JAHQIW010002671">
    <property type="protein sequence ID" value="KAJ1356064.1"/>
    <property type="molecule type" value="Genomic_DNA"/>
</dbReference>
<evidence type="ECO:0000313" key="3">
    <source>
        <dbReference type="EMBL" id="KAJ1356064.1"/>
    </source>
</evidence>